<keyword evidence="3" id="KW-1185">Reference proteome</keyword>
<feature type="region of interest" description="Disordered" evidence="1">
    <location>
        <begin position="1"/>
        <end position="41"/>
    </location>
</feature>
<dbReference type="Proteomes" id="UP001177023">
    <property type="component" value="Unassembled WGS sequence"/>
</dbReference>
<evidence type="ECO:0000313" key="2">
    <source>
        <dbReference type="EMBL" id="CAJ0578531.1"/>
    </source>
</evidence>
<feature type="region of interest" description="Disordered" evidence="1">
    <location>
        <begin position="124"/>
        <end position="189"/>
    </location>
</feature>
<reference evidence="2" key="1">
    <citation type="submission" date="2023-06" db="EMBL/GenBank/DDBJ databases">
        <authorList>
            <person name="Delattre M."/>
        </authorList>
    </citation>
    <scope>NUCLEOTIDE SEQUENCE</scope>
    <source>
        <strain evidence="2">AF72</strain>
    </source>
</reference>
<protein>
    <submittedName>
        <fullName evidence="2">Uncharacterized protein</fullName>
    </submittedName>
</protein>
<dbReference type="AlphaFoldDB" id="A0AA36D0S0"/>
<gene>
    <name evidence="2" type="ORF">MSPICULIGERA_LOCUS16779</name>
</gene>
<feature type="compositionally biased region" description="Polar residues" evidence="1">
    <location>
        <begin position="124"/>
        <end position="155"/>
    </location>
</feature>
<evidence type="ECO:0000313" key="3">
    <source>
        <dbReference type="Proteomes" id="UP001177023"/>
    </source>
</evidence>
<evidence type="ECO:0000256" key="1">
    <source>
        <dbReference type="SAM" id="MobiDB-lite"/>
    </source>
</evidence>
<accession>A0AA36D0S0</accession>
<sequence length="403" mass="44984">MENNQAANSRRGSVKRRVRRDSSVSSTKSRRGDGDEDVYSTSSYSESAASCEDLQNLSLGNNFCEISGDFDLSINMDNWATNSDDFAPPPVLDMGYVPELSNSVLALINDYSGKQIDIESTLTQESANASEGHGLQSTNNTAQGNGSGIPTTTPFDQLPNPPMAQIDGTSLWANHPFPTTGMASDGPNFHELQPASYGYGGNRNDHLLYVDKMEGDVPFPPVSQSNGDQYMIYYDEGGCFAPYPANASNAPIYSADDSTDNEQIRPEIAEPAGRRRRGRPAVYAIDPQRLTPAQKTEYDRIWRDKASDPSFSDKPEEEKIKIVIDRMRNNYSVAESRKNKVQFHAKERELLHTLKEHILSERSPECELRRQLRTMIHEWEEDNCQGNNRVSLSNGGSQRRRNN</sequence>
<proteinExistence type="predicted"/>
<dbReference type="EMBL" id="CATQJA010002654">
    <property type="protein sequence ID" value="CAJ0578531.1"/>
    <property type="molecule type" value="Genomic_DNA"/>
</dbReference>
<feature type="non-terminal residue" evidence="2">
    <location>
        <position position="403"/>
    </location>
</feature>
<name>A0AA36D0S0_9BILA</name>
<comment type="caution">
    <text evidence="2">The sequence shown here is derived from an EMBL/GenBank/DDBJ whole genome shotgun (WGS) entry which is preliminary data.</text>
</comment>
<organism evidence="2 3">
    <name type="scientific">Mesorhabditis spiculigera</name>
    <dbReference type="NCBI Taxonomy" id="96644"/>
    <lineage>
        <taxon>Eukaryota</taxon>
        <taxon>Metazoa</taxon>
        <taxon>Ecdysozoa</taxon>
        <taxon>Nematoda</taxon>
        <taxon>Chromadorea</taxon>
        <taxon>Rhabditida</taxon>
        <taxon>Rhabditina</taxon>
        <taxon>Rhabditomorpha</taxon>
        <taxon>Rhabditoidea</taxon>
        <taxon>Rhabditidae</taxon>
        <taxon>Mesorhabditinae</taxon>
        <taxon>Mesorhabditis</taxon>
    </lineage>
</organism>